<feature type="transmembrane region" description="Helical" evidence="1">
    <location>
        <begin position="20"/>
        <end position="43"/>
    </location>
</feature>
<reference evidence="2" key="1">
    <citation type="submission" date="2022-11" db="UniProtKB">
        <authorList>
            <consortium name="EnsemblMetazoa"/>
        </authorList>
    </citation>
    <scope>IDENTIFICATION</scope>
</reference>
<dbReference type="RefSeq" id="XP_028518221.1">
    <property type="nucleotide sequence ID" value="XM_028662420.1"/>
</dbReference>
<dbReference type="AlphaFoldDB" id="A0A913YVZ3"/>
<dbReference type="KEGG" id="epa:110249857"/>
<keyword evidence="3" id="KW-1185">Reference proteome</keyword>
<name>A0A913YVZ3_EXADI</name>
<organism evidence="2 3">
    <name type="scientific">Exaiptasia diaphana</name>
    <name type="common">Tropical sea anemone</name>
    <name type="synonym">Aiptasia pulchella</name>
    <dbReference type="NCBI Taxonomy" id="2652724"/>
    <lineage>
        <taxon>Eukaryota</taxon>
        <taxon>Metazoa</taxon>
        <taxon>Cnidaria</taxon>
        <taxon>Anthozoa</taxon>
        <taxon>Hexacorallia</taxon>
        <taxon>Actiniaria</taxon>
        <taxon>Aiptasiidae</taxon>
        <taxon>Exaiptasia</taxon>
    </lineage>
</organism>
<dbReference type="Proteomes" id="UP000887567">
    <property type="component" value="Unplaced"/>
</dbReference>
<sequence length="107" mass="11515">MLYFKTVPAKGLERFYIMRAHIWIVGVVGLCLQLCLAVLVGCAPKLRSSHVIKARSSMISYYTNKNLPVAVLINGEGSYKDHARKVRQALESGSGSGSGSASGVAMK</sequence>
<accession>A0A913YVZ3</accession>
<keyword evidence="1" id="KW-1133">Transmembrane helix</keyword>
<keyword evidence="1" id="KW-0472">Membrane</keyword>
<keyword evidence="1" id="KW-0812">Transmembrane</keyword>
<proteinExistence type="predicted"/>
<dbReference type="EnsemblMetazoa" id="XM_028662420.1">
    <property type="protein sequence ID" value="XP_028518221.1"/>
    <property type="gene ID" value="LOC110249857"/>
</dbReference>
<evidence type="ECO:0000313" key="3">
    <source>
        <dbReference type="Proteomes" id="UP000887567"/>
    </source>
</evidence>
<protein>
    <submittedName>
        <fullName evidence="2">Uncharacterized protein</fullName>
    </submittedName>
</protein>
<dbReference type="GeneID" id="110249857"/>
<evidence type="ECO:0000313" key="2">
    <source>
        <dbReference type="EnsemblMetazoa" id="XP_028518221.1"/>
    </source>
</evidence>
<evidence type="ECO:0000256" key="1">
    <source>
        <dbReference type="SAM" id="Phobius"/>
    </source>
</evidence>